<feature type="compositionally biased region" description="Polar residues" evidence="2">
    <location>
        <begin position="2659"/>
        <end position="2672"/>
    </location>
</feature>
<feature type="coiled-coil region" evidence="1">
    <location>
        <begin position="1742"/>
        <end position="1814"/>
    </location>
</feature>
<feature type="region of interest" description="Disordered" evidence="2">
    <location>
        <begin position="1162"/>
        <end position="1181"/>
    </location>
</feature>
<feature type="region of interest" description="Disordered" evidence="2">
    <location>
        <begin position="2628"/>
        <end position="2691"/>
    </location>
</feature>
<keyword evidence="3" id="KW-0472">Membrane</keyword>
<organism evidence="4 5">
    <name type="scientific">Plasmodium ovale wallikeri</name>
    <dbReference type="NCBI Taxonomy" id="864142"/>
    <lineage>
        <taxon>Eukaryota</taxon>
        <taxon>Sar</taxon>
        <taxon>Alveolata</taxon>
        <taxon>Apicomplexa</taxon>
        <taxon>Aconoidasida</taxon>
        <taxon>Haemosporida</taxon>
        <taxon>Plasmodiidae</taxon>
        <taxon>Plasmodium</taxon>
        <taxon>Plasmodium (Plasmodium)</taxon>
    </lineage>
</organism>
<evidence type="ECO:0000313" key="5">
    <source>
        <dbReference type="Proteomes" id="UP000078550"/>
    </source>
</evidence>
<feature type="coiled-coil region" evidence="1">
    <location>
        <begin position="2418"/>
        <end position="2445"/>
    </location>
</feature>
<feature type="coiled-coil region" evidence="1">
    <location>
        <begin position="1550"/>
        <end position="1609"/>
    </location>
</feature>
<evidence type="ECO:0000256" key="3">
    <source>
        <dbReference type="SAM" id="Phobius"/>
    </source>
</evidence>
<feature type="transmembrane region" description="Helical" evidence="3">
    <location>
        <begin position="2695"/>
        <end position="2715"/>
    </location>
</feature>
<feature type="coiled-coil region" evidence="1">
    <location>
        <begin position="1371"/>
        <end position="1405"/>
    </location>
</feature>
<feature type="compositionally biased region" description="Basic and acidic residues" evidence="2">
    <location>
        <begin position="13"/>
        <end position="23"/>
    </location>
</feature>
<proteinExistence type="predicted"/>
<gene>
    <name evidence="4" type="ORF">POVWA2_065530</name>
</gene>
<feature type="coiled-coil region" evidence="1">
    <location>
        <begin position="2092"/>
        <end position="2119"/>
    </location>
</feature>
<feature type="compositionally biased region" description="Polar residues" evidence="2">
    <location>
        <begin position="1"/>
        <end position="11"/>
    </location>
</feature>
<dbReference type="EMBL" id="FLRE01000573">
    <property type="protein sequence ID" value="SBT54414.1"/>
    <property type="molecule type" value="Genomic_DNA"/>
</dbReference>
<feature type="coiled-coil region" evidence="1">
    <location>
        <begin position="2208"/>
        <end position="2265"/>
    </location>
</feature>
<feature type="coiled-coil region" evidence="1">
    <location>
        <begin position="1663"/>
        <end position="1697"/>
    </location>
</feature>
<dbReference type="Proteomes" id="UP000078550">
    <property type="component" value="Unassembled WGS sequence"/>
</dbReference>
<evidence type="ECO:0000256" key="2">
    <source>
        <dbReference type="SAM" id="MobiDB-lite"/>
    </source>
</evidence>
<feature type="coiled-coil region" evidence="1">
    <location>
        <begin position="500"/>
        <end position="527"/>
    </location>
</feature>
<feature type="coiled-coil region" evidence="1">
    <location>
        <begin position="593"/>
        <end position="668"/>
    </location>
</feature>
<evidence type="ECO:0000313" key="4">
    <source>
        <dbReference type="EMBL" id="SBT54414.1"/>
    </source>
</evidence>
<feature type="compositionally biased region" description="Basic and acidic residues" evidence="2">
    <location>
        <begin position="2628"/>
        <end position="2656"/>
    </location>
</feature>
<evidence type="ECO:0000256" key="1">
    <source>
        <dbReference type="SAM" id="Coils"/>
    </source>
</evidence>
<keyword evidence="3" id="KW-1133">Transmembrane helix</keyword>
<feature type="coiled-coil region" evidence="1">
    <location>
        <begin position="855"/>
        <end position="882"/>
    </location>
</feature>
<feature type="coiled-coil region" evidence="1">
    <location>
        <begin position="752"/>
        <end position="815"/>
    </location>
</feature>
<sequence length="2756" mass="321829">MQNYVKTTSAIEETLHSSSDKGNRSKPNKIQKGSNLLPLYSNLRVNNKFDYNNEESKNIKNSNNPNEKEYKKINSNMNSVNYVEKPNLSNKTSLISAKDHKSETKPSYHAYIKKNNVYTYNKDNSEDVDESGKSISILNAFIQNPKRKTTVPTPDIIETLDYIDAEHSNKRIISQLQPHYVNINYFSQIKRIMDYHTEISIEYNNIYNRYVLPLKKHVQTDVSKCKPKKNALIDLIKVLQDPEKLKKFNGKYNNKINEYKTKKQDYQNCLISNNNDSNVKIEALMYKSFSMLTHIICRFMCTVRPYEQFVKIFTLEISHISCEPFTNFINNFKKNFDKGVNIVKRAQNHLNNNVIMYSIKFIQEETQYIINRYNTHLTYTKNGHDYIKKRSKETLQTYIPISILKVWYVDLALHYSNIFFGIDNLRSLEKALKIKEQIILNLFTKSEEELKKKFNTLKGSLHNLKNSTLIASKSQEILKYANDVYNSNTKLIEYIANYTNAETENIKRNYSQKIDQLKDILNKIKVLTTSIESTHNLNKSENSKLDKALNKNISKNPLQERCISLLDSIENMKNYNLNISRNDKKMEGDYKSVEELKKKIEELVKVIQKHQEDMEELIEDLKSIKIIKGKIKEKMDYIIKNIGSIEELNTSKETLEEKIKEIEKLISETPFDMNPITEEKAKISGQIKSIITDFYKDNLKALIDSMSNFVKKHIDYETKIYTKDEIDKVLNETTNEHKKIVDLKCENIPHILEKLNTESNNLSKLKSEIMDKRFKHMQTEISNLLDDLKTKHADLLNKTREYKEEKTKIEQYKDIITERVNKLLGGSYDDVNDVSEEKTSYNEFLQNRDSILNKGNTISTDINSLEEKIKDIENKLRSHNYTVNTLKTHATNKYPNIDEFLPNYDKEKEKFKLSQQDEQDFIKDKKTVSNIIEQIQNSKYNIDTIMTINIAISRSGINNASIEQLKKNKNSLTEKIKKHVEEIKNNNLIGKDAKTELESAFNKEIADINDKLSDDSINKLKAQTDEILKYCKETKVNFEKVNEQRLNVSSEKMNWENVEAEISKIKMEYDVINIKVDDLIKANHNEMIKLIHELITRESAEINEKAENYIKSLDEMKTKLDSFDLKKVMKDTTNEKIRKLNQQMNETITKINENINKLNNIKRKSSEHLSKADEEKGKGTFDEKNNKLEEIYKQIKSTSEELNIIESVETTREIVNHAEVEYERILIHDITAQIYEENEKAKNVMEDIESSIEKIKKLKHETLGQTEKEINDAEYKKFYEKSKTHKSEIQQLFEKTNIKKNEADEREKKINEIKDIKQEITSFREIIIREHNAMLNDLKEIKNVNKLLMLNTSKSVADEISKNTEDAETIKEETLKEFKKIKGLIREAEENFDKAKNKKNKINVNLTEEQVNEEVDAIKQITEDIIKKGEEMKKSFAITEQLKEKLSLEINEANRGKNRIDTLQRNWKHNEVTMNDFNMNDVEENIKKCKKFLEEVTSIEKETKEKYDSFLERESINDILNESVILGIRTKSEKRKNEAHRIISEIKEVHINVKEELQKYNEILRNMNDKPDTSILEGVLSNDKSSGAIVTIQSNLDRVKHELSNIEKTENDLDNVLATSTKLMDLLLNVPEISVRSKLEDAQNNEGVYIELLKNIKKQKELLTVEQNKLDVTKKNINDIEQKLEEYKKNYEIGLLERISKIAKQRKVYMDTTKVSLKTSMESFASLFKGFNLEEYDIREHLQDYEKKIEEINNAFESTYKSIQSKVEEALQKSIKYVKAKELREKAQKEEEILQNKEDEAKKFLDAVKEKESLKLIYHMKRKLDNKLQMCKDEYLKVNTVHENIQKFNENMKKLDDEKIASNILEQTENQNREIQNSGHHSYKSEAQTMLNHIANAAKYIDINIVTGLQMSDLNAQVQSREKGELKFEPNTAKKIENKSESKDIMELDVYSNMQNSYQNVLHIFKYSNEIEAKKEQCDKLMNVGKDMLHRIMLINELKRKLNNAKSRNSIISINLREAFNKGKNLSNIKCNVDNNHSILENFQHEKLKELSNSFRQKLSNNENETKLTEFQTTFDKNTKSLGILEKEVEILNAINTNNEDIQKKISFVEEMLKELEGLGFQIKQIDSLFNELLKTGKECEVFMYISVKGSINSKITNDVEIINKKKILAQEYLTHVRNSFDSINGDITILNKYFDAKQVSNYEKTIVDEANALSTEFTEAINELEGKIQEIKDEFTAVNEKAEINDLQNSVEKLKNLYNLLNNKKNSMGEIYKKINLIKLKEIKQSTNKYNDIMEVFNNVVTSQKEELLKNKHNMDAVIQILKGKEIELDNADSSFLMESINKFEKINNDVMTNIGKLQELEGYNKSENKRVKVYIDNCLHLIDRHKSLLTDVNNFEKNDELIKEYKNISNDINGDISKTKKEINTLEETLNKLLWRLKENEKLYVNNNEDVFISAILKKIEDIKVKFSKNIPVKEKLFKIKSNLEDIKDIFNAVKGEYDINKFIVNISKNVEDELKRSKGLKNVKEIKNIVGNITNYIEQTKDRLYKVKNELDRIKIKKKEMDDLFKTISTENRNAYDSAKSFVDDSDKIVEELESYDEKMTGIINKAEKGISELKDEIKKILEEMEKQQGGEPEKQRQSEINKHVADDSRIDEYNLLSTSQEKTQNTRSDSQHEKSKDKHHSRASSTDGKTLLAGGIIIGLSILSFAALGMYKNKDEEEKKIRALDEDFEDSKNIDLHNKEEVIEVFFSEDDD</sequence>
<feature type="compositionally biased region" description="Basic and acidic residues" evidence="2">
    <location>
        <begin position="1164"/>
        <end position="1181"/>
    </location>
</feature>
<name>A0A1A9AE48_PLAOA</name>
<reference evidence="5" key="1">
    <citation type="submission" date="2016-05" db="EMBL/GenBank/DDBJ databases">
        <authorList>
            <person name="Naeem Raeece"/>
        </authorList>
    </citation>
    <scope>NUCLEOTIDE SEQUENCE [LARGE SCALE GENOMIC DNA]</scope>
</reference>
<accession>A0A1A9AE48</accession>
<keyword evidence="3" id="KW-0812">Transmembrane</keyword>
<feature type="region of interest" description="Disordered" evidence="2">
    <location>
        <begin position="1"/>
        <end position="36"/>
    </location>
</feature>
<keyword evidence="1" id="KW-0175">Coiled coil</keyword>
<protein>
    <submittedName>
        <fullName evidence="4">Reticulocyte binding protein 2b</fullName>
    </submittedName>
</protein>